<protein>
    <recommendedName>
        <fullName evidence="8">DUF726-domain-containing protein</fullName>
    </recommendedName>
</protein>
<keyword evidence="4" id="KW-0472">Membrane</keyword>
<feature type="region of interest" description="Disordered" evidence="5">
    <location>
        <begin position="129"/>
        <end position="174"/>
    </location>
</feature>
<evidence type="ECO:0000256" key="4">
    <source>
        <dbReference type="ARBA" id="ARBA00023136"/>
    </source>
</evidence>
<dbReference type="PANTHER" id="PTHR17920">
    <property type="entry name" value="TRANSMEMBRANE AND COILED-COIL DOMAIN-CONTAINING PROTEIN 4 TMCO4"/>
    <property type="match status" value="1"/>
</dbReference>
<feature type="compositionally biased region" description="Polar residues" evidence="5">
    <location>
        <begin position="11"/>
        <end position="23"/>
    </location>
</feature>
<comment type="caution">
    <text evidence="6">The sequence shown here is derived from an EMBL/GenBank/DDBJ whole genome shotgun (WGS) entry which is preliminary data.</text>
</comment>
<reference evidence="6" key="1">
    <citation type="submission" date="2023-02" db="EMBL/GenBank/DDBJ databases">
        <authorList>
            <person name="Palmer J.M."/>
        </authorList>
    </citation>
    <scope>NUCLEOTIDE SEQUENCE</scope>
    <source>
        <strain evidence="6">FW57</strain>
    </source>
</reference>
<feature type="region of interest" description="Disordered" evidence="5">
    <location>
        <begin position="1"/>
        <end position="63"/>
    </location>
</feature>
<feature type="compositionally biased region" description="Low complexity" evidence="5">
    <location>
        <begin position="212"/>
        <end position="223"/>
    </location>
</feature>
<evidence type="ECO:0000313" key="7">
    <source>
        <dbReference type="Proteomes" id="UP001197093"/>
    </source>
</evidence>
<dbReference type="InterPro" id="IPR007941">
    <property type="entry name" value="DUF726"/>
</dbReference>
<evidence type="ECO:0000313" key="6">
    <source>
        <dbReference type="EMBL" id="KAG7294266.1"/>
    </source>
</evidence>
<accession>A0AAD4F6L9</accession>
<dbReference type="EMBL" id="JAHCVI010000001">
    <property type="protein sequence ID" value="KAG7294266.1"/>
    <property type="molecule type" value="Genomic_DNA"/>
</dbReference>
<name>A0AAD4F6L9_9PEZI</name>
<sequence length="788" mass="85419">MAASKEAPQSLAENDQPLPQTVDATAETATTEEQKTIDDTTTEMPPGGKPRSNTLRREADLSSLLSPVEKTELTALVTRVTDSMLRHVTQLFDPVRAEDKTGTPRIAFWSKLPSYLKDLSLGDAMNGAQIRGPVQKENVKPPPRSKKAGRARDKRDAIPSAANGTSQQESDVTPRLQELKKEALQHFRKWQTTVHRRIGEISVKRGPDALLGPASPGPRGRPSSGRRGKPGGRTQPGSFTPQAADSMSGPKAPIAPTTSAITLEVDPVLMQLYPPTATPLCQSPAEKRCLILHALFLLLLSIENYGGYTRVLLLNIASSLQLPLRILAEDEARVGGALAQITKDIPPELLTQKKEDGKPSRRWKAGQAGTGGAVGAGIPSSVVAALQAARIGSVFGITGIPGAAAAGLLGILTENPLAVGSMFGIYGARNSGKMMEHYLKDVGDFAFIPLRGSLDSHSEISKIAPESRRLRVVLGISGWLTNRDDHGGNWQCLGDEGEVYAVQWELDALSKLGNSFDTLVRSAAWSMAKKEITARTSEPRSRSLKHSALNANQHGPVFSNLADGRWPASLLKISKIIDNTWNNGMVRADKLGAVLADVIMSKAQGERGVSLIGYSLGARAIYACLMSLAEKRAFGLVENAVLMGTPAPSQAMAWCAMKSVVSGRLVNVYSENDYILGFLYRTSSIEFGLAGLQRVTGVDGIESVDVTAKVSVHLRYQYLVGSILQHIGWEDINKEQIARDEAEMSFYEDRNRKHEERRDAVELGKVLEVKNENEQGVVRTRMRKKGRK</sequence>
<keyword evidence="3" id="KW-1133">Transmembrane helix</keyword>
<gene>
    <name evidence="6" type="ORF">NEMBOFW57_004336</name>
</gene>
<feature type="compositionally biased region" description="Polar residues" evidence="5">
    <location>
        <begin position="162"/>
        <end position="171"/>
    </location>
</feature>
<dbReference type="PANTHER" id="PTHR17920:SF22">
    <property type="entry name" value="DUF726 DOMAIN PROTEIN (AFU_ORTHOLOGUE AFUA_2G12860)"/>
    <property type="match status" value="1"/>
</dbReference>
<comment type="subcellular location">
    <subcellularLocation>
        <location evidence="1">Membrane</location>
        <topology evidence="1">Multi-pass membrane protein</topology>
    </subcellularLocation>
</comment>
<evidence type="ECO:0000256" key="1">
    <source>
        <dbReference type="ARBA" id="ARBA00004141"/>
    </source>
</evidence>
<proteinExistence type="predicted"/>
<keyword evidence="2" id="KW-0812">Transmembrane</keyword>
<dbReference type="GO" id="GO:0016020">
    <property type="term" value="C:membrane"/>
    <property type="evidence" value="ECO:0007669"/>
    <property type="project" value="UniProtKB-SubCell"/>
</dbReference>
<evidence type="ECO:0008006" key="8">
    <source>
        <dbReference type="Google" id="ProtNLM"/>
    </source>
</evidence>
<evidence type="ECO:0000256" key="3">
    <source>
        <dbReference type="ARBA" id="ARBA00022989"/>
    </source>
</evidence>
<evidence type="ECO:0000256" key="5">
    <source>
        <dbReference type="SAM" id="MobiDB-lite"/>
    </source>
</evidence>
<evidence type="ECO:0000256" key="2">
    <source>
        <dbReference type="ARBA" id="ARBA00022692"/>
    </source>
</evidence>
<feature type="compositionally biased region" description="Polar residues" evidence="5">
    <location>
        <begin position="235"/>
        <end position="245"/>
    </location>
</feature>
<dbReference type="Pfam" id="PF05277">
    <property type="entry name" value="DUF726"/>
    <property type="match status" value="1"/>
</dbReference>
<keyword evidence="7" id="KW-1185">Reference proteome</keyword>
<organism evidence="6 7">
    <name type="scientific">Staphylotrichum longicolle</name>
    <dbReference type="NCBI Taxonomy" id="669026"/>
    <lineage>
        <taxon>Eukaryota</taxon>
        <taxon>Fungi</taxon>
        <taxon>Dikarya</taxon>
        <taxon>Ascomycota</taxon>
        <taxon>Pezizomycotina</taxon>
        <taxon>Sordariomycetes</taxon>
        <taxon>Sordariomycetidae</taxon>
        <taxon>Sordariales</taxon>
        <taxon>Chaetomiaceae</taxon>
        <taxon>Staphylotrichum</taxon>
    </lineage>
</organism>
<dbReference type="Proteomes" id="UP001197093">
    <property type="component" value="Unassembled WGS sequence"/>
</dbReference>
<dbReference type="AlphaFoldDB" id="A0AAD4F6L9"/>
<feature type="region of interest" description="Disordered" evidence="5">
    <location>
        <begin position="199"/>
        <end position="255"/>
    </location>
</feature>